<dbReference type="Pfam" id="PF02517">
    <property type="entry name" value="Rce1-like"/>
    <property type="match status" value="1"/>
</dbReference>
<feature type="domain" description="CAAX prenyl protease 2/Lysostaphin resistance protein A-like" evidence="2">
    <location>
        <begin position="410"/>
        <end position="480"/>
    </location>
</feature>
<proteinExistence type="predicted"/>
<dbReference type="GO" id="GO:0006508">
    <property type="term" value="P:proteolysis"/>
    <property type="evidence" value="ECO:0007669"/>
    <property type="project" value="UniProtKB-KW"/>
</dbReference>
<reference evidence="4" key="1">
    <citation type="submission" date="2016-10" db="EMBL/GenBank/DDBJ databases">
        <authorList>
            <person name="Varghese N."/>
            <person name="Submissions S."/>
        </authorList>
    </citation>
    <scope>NUCLEOTIDE SEQUENCE [LARGE SCALE GENOMIC DNA]</scope>
    <source>
        <strain evidence="4">UNC178MFTsu3.1</strain>
    </source>
</reference>
<accession>A0A1I1ZVK5</accession>
<dbReference type="AlphaFoldDB" id="A0A1I1ZVK5"/>
<dbReference type="GO" id="GO:0004175">
    <property type="term" value="F:endopeptidase activity"/>
    <property type="evidence" value="ECO:0007669"/>
    <property type="project" value="UniProtKB-ARBA"/>
</dbReference>
<feature type="transmembrane region" description="Helical" evidence="1">
    <location>
        <begin position="285"/>
        <end position="302"/>
    </location>
</feature>
<evidence type="ECO:0000313" key="3">
    <source>
        <dbReference type="EMBL" id="SFE35731.1"/>
    </source>
</evidence>
<protein>
    <submittedName>
        <fullName evidence="3">CAAX protease self-immunity</fullName>
    </submittedName>
</protein>
<evidence type="ECO:0000256" key="1">
    <source>
        <dbReference type="SAM" id="Phobius"/>
    </source>
</evidence>
<evidence type="ECO:0000259" key="2">
    <source>
        <dbReference type="Pfam" id="PF02517"/>
    </source>
</evidence>
<feature type="transmembrane region" description="Helical" evidence="1">
    <location>
        <begin position="309"/>
        <end position="326"/>
    </location>
</feature>
<organism evidence="3 4">
    <name type="scientific">Dyella marensis</name>
    <dbReference type="NCBI Taxonomy" id="500610"/>
    <lineage>
        <taxon>Bacteria</taxon>
        <taxon>Pseudomonadati</taxon>
        <taxon>Pseudomonadota</taxon>
        <taxon>Gammaproteobacteria</taxon>
        <taxon>Lysobacterales</taxon>
        <taxon>Rhodanobacteraceae</taxon>
        <taxon>Dyella</taxon>
    </lineage>
</organism>
<feature type="transmembrane region" description="Helical" evidence="1">
    <location>
        <begin position="369"/>
        <end position="392"/>
    </location>
</feature>
<dbReference type="InterPro" id="IPR003675">
    <property type="entry name" value="Rce1/LyrA-like_dom"/>
</dbReference>
<gene>
    <name evidence="3" type="ORF">SAMN02799615_00829</name>
</gene>
<keyword evidence="3" id="KW-0378">Hydrolase</keyword>
<dbReference type="GO" id="GO:0080120">
    <property type="term" value="P:CAAX-box protein maturation"/>
    <property type="evidence" value="ECO:0007669"/>
    <property type="project" value="UniProtKB-ARBA"/>
</dbReference>
<keyword evidence="3" id="KW-0645">Protease</keyword>
<feature type="transmembrane region" description="Helical" evidence="1">
    <location>
        <begin position="423"/>
        <end position="441"/>
    </location>
</feature>
<feature type="transmembrane region" description="Helical" evidence="1">
    <location>
        <begin position="398"/>
        <end position="416"/>
    </location>
</feature>
<name>A0A1I1ZVK5_9GAMM</name>
<dbReference type="Proteomes" id="UP000199477">
    <property type="component" value="Unassembled WGS sequence"/>
</dbReference>
<keyword evidence="1" id="KW-1133">Transmembrane helix</keyword>
<keyword evidence="4" id="KW-1185">Reference proteome</keyword>
<keyword evidence="1" id="KW-0472">Membrane</keyword>
<evidence type="ECO:0000313" key="4">
    <source>
        <dbReference type="Proteomes" id="UP000199477"/>
    </source>
</evidence>
<dbReference type="EMBL" id="FONH01000002">
    <property type="protein sequence ID" value="SFE35731.1"/>
    <property type="molecule type" value="Genomic_DNA"/>
</dbReference>
<dbReference type="STRING" id="500610.SAMN02799615_00829"/>
<keyword evidence="1" id="KW-0812">Transmembrane</keyword>
<sequence length="503" mass="54589">MSLGARLLPAVRAAGFVLAAALLLLGLRALAGWMVENHLRHEAGRELHALQAGQPLWRWSLRQPRDLVAGRAFGNATVRGGATGLKVSSRDGKTFELGLPVMRPMDLAHWPQLWLVMRVSKAAQLSLVVQPQAQAPACVAQTDAIPAGDAATFVFDLRKLDWRHADSSACALPATVAYLFRLRVQLPAGETLELREASLVAERPVRLPGAAPTVDLSAGREIDLLEQVTAAPTMPAVPLVWLPRDGSVETWLQLRDRLHGLWPAAIVVPAGTVLTPMADDTGPAWVGWAVCAAYLLLMLYAARREIHPAWDVLLVAAGPLWLIAGLQWGLHASAPAATAFVAALVWAAWREIRQRPADWHWLGGKTTDWLAPLALLPVAGGLPILLGHGFAAPEWRHAFLYVGWAGLQQWLMLAVVLRRLQRWPGGSALPILGAATLFALLHVPNGALMQLCFLAELWWAWCFLRSRRLLPIALAHAGCALLVESGLSGAVLRSLEVSARFFL</sequence>